<feature type="compositionally biased region" description="Basic and acidic residues" evidence="2">
    <location>
        <begin position="393"/>
        <end position="411"/>
    </location>
</feature>
<feature type="compositionally biased region" description="Basic residues" evidence="2">
    <location>
        <begin position="545"/>
        <end position="554"/>
    </location>
</feature>
<keyword evidence="1" id="KW-0175">Coiled coil</keyword>
<evidence type="ECO:0000313" key="3">
    <source>
        <dbReference type="EMBL" id="CAK7905372.1"/>
    </source>
</evidence>
<keyword evidence="4" id="KW-1185">Reference proteome</keyword>
<evidence type="ECO:0000256" key="2">
    <source>
        <dbReference type="SAM" id="MobiDB-lite"/>
    </source>
</evidence>
<feature type="compositionally biased region" description="Low complexity" evidence="2">
    <location>
        <begin position="511"/>
        <end position="522"/>
    </location>
</feature>
<accession>A0ABP0EFZ7</accession>
<proteinExistence type="predicted"/>
<sequence>MMEHIPGEIIPPTQAEEPLIVDSKNESIDVSEDNTIPSTTPTPVSRNKVITTRQSLHLSSRGDFITPQKGRSRGISLNIAVSPASPSLQQQSSYRRSVQHPNTTNNEHPHTHHERTSSITTLNESGINNDNNTNNNDNPMSPINHDSAYHSKSYNALNNIGNDAESPSTVAYDVPLPQLETLLSMDIDEQLRLLALKEMCVVEIKDHMANLQRKLGRNEEDLHKLREVIQRSLYKEIGTGGVLGAKHGSANSSANGGETDSTSSDNPRDTAAKTAKSGGRRRTISLGGNSRPASISKRNSNSQEVSQVPQISTTDTSNGQMDSNSRVSASLAAVSAAASAATASLSPERDSIKSSTGSTLWNNLSKPLNLIQQFDTMLQNEFEKSLIPARDDKRLSVDDNKRTSTETKRSSLDSVQSGASVVSSPLKGKSTTTLPEELEDDTVSEARGFLQPTSYEEKLQTVSSSIWSFVSDVRSNVLSSLGDEQDLTYNLDTGAAILPNGVNNSRWTGEQQQRSQQQQQQQHYGHRSSLHSQHSQEKREPVQRHAQRKKLHAE</sequence>
<feature type="region of interest" description="Disordered" evidence="2">
    <location>
        <begin position="245"/>
        <end position="326"/>
    </location>
</feature>
<name>A0ABP0EFZ7_9ASCO</name>
<feature type="compositionally biased region" description="Basic and acidic residues" evidence="2">
    <location>
        <begin position="534"/>
        <end position="543"/>
    </location>
</feature>
<reference evidence="3 4" key="1">
    <citation type="submission" date="2024-01" db="EMBL/GenBank/DDBJ databases">
        <authorList>
            <consortium name="Genoscope - CEA"/>
            <person name="William W."/>
        </authorList>
    </citation>
    <scope>NUCLEOTIDE SEQUENCE [LARGE SCALE GENOMIC DNA]</scope>
    <source>
        <strain evidence="3 4">29B2s-10</strain>
    </source>
</reference>
<feature type="region of interest" description="Disordered" evidence="2">
    <location>
        <begin position="502"/>
        <end position="554"/>
    </location>
</feature>
<protein>
    <recommendedName>
        <fullName evidence="5">Topoisomerase I damage affected protein 11</fullName>
    </recommendedName>
</protein>
<evidence type="ECO:0000313" key="4">
    <source>
        <dbReference type="Proteomes" id="UP001497600"/>
    </source>
</evidence>
<feature type="region of interest" description="Disordered" evidence="2">
    <location>
        <begin position="340"/>
        <end position="359"/>
    </location>
</feature>
<evidence type="ECO:0000256" key="1">
    <source>
        <dbReference type="SAM" id="Coils"/>
    </source>
</evidence>
<feature type="region of interest" description="Disordered" evidence="2">
    <location>
        <begin position="26"/>
        <end position="45"/>
    </location>
</feature>
<evidence type="ECO:0008006" key="5">
    <source>
        <dbReference type="Google" id="ProtNLM"/>
    </source>
</evidence>
<feature type="region of interest" description="Disordered" evidence="2">
    <location>
        <begin position="393"/>
        <end position="442"/>
    </location>
</feature>
<feature type="compositionally biased region" description="Low complexity" evidence="2">
    <location>
        <begin position="83"/>
        <end position="93"/>
    </location>
</feature>
<feature type="compositionally biased region" description="Polar residues" evidence="2">
    <location>
        <begin position="249"/>
        <end position="265"/>
    </location>
</feature>
<feature type="region of interest" description="Disordered" evidence="2">
    <location>
        <begin position="83"/>
        <end position="149"/>
    </location>
</feature>
<feature type="compositionally biased region" description="Polar residues" evidence="2">
    <location>
        <begin position="412"/>
        <end position="423"/>
    </location>
</feature>
<gene>
    <name evidence="3" type="ORF">CAAN4_D13784</name>
</gene>
<feature type="compositionally biased region" description="Polar residues" evidence="2">
    <location>
        <begin position="286"/>
        <end position="322"/>
    </location>
</feature>
<dbReference type="EMBL" id="OZ004256">
    <property type="protein sequence ID" value="CAK7905372.1"/>
    <property type="molecule type" value="Genomic_DNA"/>
</dbReference>
<dbReference type="Proteomes" id="UP001497600">
    <property type="component" value="Chromosome D"/>
</dbReference>
<organism evidence="3 4">
    <name type="scientific">[Candida] anglica</name>
    <dbReference type="NCBI Taxonomy" id="148631"/>
    <lineage>
        <taxon>Eukaryota</taxon>
        <taxon>Fungi</taxon>
        <taxon>Dikarya</taxon>
        <taxon>Ascomycota</taxon>
        <taxon>Saccharomycotina</taxon>
        <taxon>Pichiomycetes</taxon>
        <taxon>Debaryomycetaceae</taxon>
        <taxon>Kurtzmaniella</taxon>
    </lineage>
</organism>
<feature type="coiled-coil region" evidence="1">
    <location>
        <begin position="201"/>
        <end position="228"/>
    </location>
</feature>
<feature type="compositionally biased region" description="Polar residues" evidence="2">
    <location>
        <begin position="33"/>
        <end position="45"/>
    </location>
</feature>
<feature type="compositionally biased region" description="Polar residues" evidence="2">
    <location>
        <begin position="117"/>
        <end position="127"/>
    </location>
</feature>
<feature type="compositionally biased region" description="Low complexity" evidence="2">
    <location>
        <begin position="128"/>
        <end position="138"/>
    </location>
</feature>